<proteinExistence type="predicted"/>
<evidence type="ECO:0000313" key="1">
    <source>
        <dbReference type="EMBL" id="AVR65128.1"/>
    </source>
</evidence>
<organism evidence="1">
    <name type="scientific">Citrobacter freundii</name>
    <dbReference type="NCBI Taxonomy" id="546"/>
    <lineage>
        <taxon>Bacteria</taxon>
        <taxon>Pseudomonadati</taxon>
        <taxon>Pseudomonadota</taxon>
        <taxon>Gammaproteobacteria</taxon>
        <taxon>Enterobacterales</taxon>
        <taxon>Enterobacteriaceae</taxon>
        <taxon>Citrobacter</taxon>
        <taxon>Citrobacter freundii complex</taxon>
    </lineage>
</organism>
<keyword evidence="1" id="KW-0614">Plasmid</keyword>
<sequence length="62" mass="7415">MFQCETHYFFICFRTEQKREKFFSPRLALQWMHRSGSVAVSAIDIRRRGMTAWAHVSTYALI</sequence>
<protein>
    <submittedName>
        <fullName evidence="1">Uncharacterized protein</fullName>
    </submittedName>
</protein>
<reference evidence="1" key="1">
    <citation type="submission" date="2018-10" db="EMBL/GenBank/DDBJ databases">
        <title>Complete Sequence of plasmid pTEM-2262.</title>
        <authorList>
            <person name="Li M."/>
            <person name="Li F."/>
            <person name="Pei G."/>
            <person name="Tong Y."/>
        </authorList>
    </citation>
    <scope>NUCLEOTIDE SEQUENCE</scope>
    <source>
        <strain evidence="1">2262</strain>
        <plasmid evidence="1">pTEM-2262</plasmid>
    </source>
</reference>
<dbReference type="EMBL" id="MG387191">
    <property type="protein sequence ID" value="AVR65128.1"/>
    <property type="molecule type" value="Genomic_DNA"/>
</dbReference>
<dbReference type="AlphaFoldDB" id="A0A2R4AK69"/>
<accession>A0A2R4AK69</accession>
<name>A0A2R4AK69_CITFR</name>
<geneLocation type="plasmid" evidence="1">
    <name>pTEM-2262</name>
</geneLocation>